<sequence>MNYSTEVHNLTSADLADGFFDGWGREHPSKEKHLEILRNSYRAVVAVDEETGQVIGFINAISDGVLSAYIPLLEVVPEWKAKGIGTELVQRMLKELDGLYMVDLLCDEALQPFYERVNMRRMQGMAVRNYSRASGK</sequence>
<dbReference type="Gene3D" id="3.40.630.30">
    <property type="match status" value="1"/>
</dbReference>
<dbReference type="InterPro" id="IPR016181">
    <property type="entry name" value="Acyl_CoA_acyltransferase"/>
</dbReference>
<keyword evidence="5" id="KW-1185">Reference proteome</keyword>
<comment type="caution">
    <text evidence="4">The sequence shown here is derived from an EMBL/GenBank/DDBJ whole genome shotgun (WGS) entry which is preliminary data.</text>
</comment>
<evidence type="ECO:0000256" key="1">
    <source>
        <dbReference type="ARBA" id="ARBA00022679"/>
    </source>
</evidence>
<protein>
    <submittedName>
        <fullName evidence="4">GNAT family N-acetyltransferase</fullName>
    </submittedName>
</protein>
<dbReference type="PANTHER" id="PTHR43626:SF4">
    <property type="entry name" value="GCN5-RELATED N-ACETYLTRANSFERASE 2, CHLOROPLASTIC"/>
    <property type="match status" value="1"/>
</dbReference>
<evidence type="ECO:0000259" key="3">
    <source>
        <dbReference type="PROSITE" id="PS51186"/>
    </source>
</evidence>
<dbReference type="Pfam" id="PF00583">
    <property type="entry name" value="Acetyltransf_1"/>
    <property type="match status" value="1"/>
</dbReference>
<dbReference type="GO" id="GO:0005737">
    <property type="term" value="C:cytoplasm"/>
    <property type="evidence" value="ECO:0007669"/>
    <property type="project" value="TreeGrafter"/>
</dbReference>
<evidence type="ECO:0000256" key="2">
    <source>
        <dbReference type="ARBA" id="ARBA00023315"/>
    </source>
</evidence>
<dbReference type="RefSeq" id="WP_110520795.1">
    <property type="nucleotide sequence ID" value="NZ_PDOF01000002.1"/>
</dbReference>
<reference evidence="4 5" key="1">
    <citation type="submission" date="2017-10" db="EMBL/GenBank/DDBJ databases">
        <title>Bacillus sp. nov., a halophilic bacterium isolated from a Yangshapao Lake.</title>
        <authorList>
            <person name="Wang H."/>
        </authorList>
    </citation>
    <scope>NUCLEOTIDE SEQUENCE [LARGE SCALE GENOMIC DNA]</scope>
    <source>
        <strain evidence="4 5">YSP-3</strain>
    </source>
</reference>
<organism evidence="4 5">
    <name type="scientific">Alteribacter lacisalsi</name>
    <dbReference type="NCBI Taxonomy" id="2045244"/>
    <lineage>
        <taxon>Bacteria</taxon>
        <taxon>Bacillati</taxon>
        <taxon>Bacillota</taxon>
        <taxon>Bacilli</taxon>
        <taxon>Bacillales</taxon>
        <taxon>Bacillaceae</taxon>
        <taxon>Alteribacter</taxon>
    </lineage>
</organism>
<dbReference type="CDD" id="cd04301">
    <property type="entry name" value="NAT_SF"/>
    <property type="match status" value="1"/>
</dbReference>
<keyword evidence="2" id="KW-0012">Acyltransferase</keyword>
<keyword evidence="1 4" id="KW-0808">Transferase</keyword>
<dbReference type="OrthoDB" id="9775804at2"/>
<dbReference type="PANTHER" id="PTHR43626">
    <property type="entry name" value="ACYL-COA N-ACYLTRANSFERASE"/>
    <property type="match status" value="1"/>
</dbReference>
<dbReference type="InterPro" id="IPR000182">
    <property type="entry name" value="GNAT_dom"/>
</dbReference>
<dbReference type="GO" id="GO:0008080">
    <property type="term" value="F:N-acetyltransferase activity"/>
    <property type="evidence" value="ECO:0007669"/>
    <property type="project" value="InterPro"/>
</dbReference>
<dbReference type="SUPFAM" id="SSF55729">
    <property type="entry name" value="Acyl-CoA N-acyltransferases (Nat)"/>
    <property type="match status" value="1"/>
</dbReference>
<dbReference type="InterPro" id="IPR045039">
    <property type="entry name" value="NSI-like"/>
</dbReference>
<proteinExistence type="predicted"/>
<evidence type="ECO:0000313" key="4">
    <source>
        <dbReference type="EMBL" id="PYZ96855.1"/>
    </source>
</evidence>
<gene>
    <name evidence="4" type="ORF">CR205_14350</name>
</gene>
<dbReference type="EMBL" id="PDOF01000002">
    <property type="protein sequence ID" value="PYZ96855.1"/>
    <property type="molecule type" value="Genomic_DNA"/>
</dbReference>
<dbReference type="Proteomes" id="UP000248066">
    <property type="component" value="Unassembled WGS sequence"/>
</dbReference>
<name>A0A2W0HHE9_9BACI</name>
<accession>A0A2W0HHE9</accession>
<dbReference type="AlphaFoldDB" id="A0A2W0HHE9"/>
<feature type="domain" description="N-acetyltransferase" evidence="3">
    <location>
        <begin position="5"/>
        <end position="136"/>
    </location>
</feature>
<evidence type="ECO:0000313" key="5">
    <source>
        <dbReference type="Proteomes" id="UP000248066"/>
    </source>
</evidence>
<dbReference type="PROSITE" id="PS51186">
    <property type="entry name" value="GNAT"/>
    <property type="match status" value="1"/>
</dbReference>